<organism evidence="25 26">
    <name type="scientific">Arachis duranensis</name>
    <name type="common">Wild peanut</name>
    <dbReference type="NCBI Taxonomy" id="130453"/>
    <lineage>
        <taxon>Eukaryota</taxon>
        <taxon>Viridiplantae</taxon>
        <taxon>Streptophyta</taxon>
        <taxon>Embryophyta</taxon>
        <taxon>Tracheophyta</taxon>
        <taxon>Spermatophyta</taxon>
        <taxon>Magnoliopsida</taxon>
        <taxon>eudicotyledons</taxon>
        <taxon>Gunneridae</taxon>
        <taxon>Pentapetalae</taxon>
        <taxon>rosids</taxon>
        <taxon>fabids</taxon>
        <taxon>Fabales</taxon>
        <taxon>Fabaceae</taxon>
        <taxon>Papilionoideae</taxon>
        <taxon>50 kb inversion clade</taxon>
        <taxon>dalbergioids sensu lato</taxon>
        <taxon>Dalbergieae</taxon>
        <taxon>Pterocarpus clade</taxon>
        <taxon>Arachis</taxon>
    </lineage>
</organism>
<feature type="transmembrane region" description="Helical" evidence="22">
    <location>
        <begin position="470"/>
        <end position="490"/>
    </location>
</feature>
<dbReference type="PROSITE" id="PS50011">
    <property type="entry name" value="PROTEIN_KINASE_DOM"/>
    <property type="match status" value="1"/>
</dbReference>
<dbReference type="InterPro" id="IPR011009">
    <property type="entry name" value="Kinase-like_dom_sf"/>
</dbReference>
<evidence type="ECO:0000256" key="22">
    <source>
        <dbReference type="SAM" id="Phobius"/>
    </source>
</evidence>
<evidence type="ECO:0000256" key="17">
    <source>
        <dbReference type="ARBA" id="ARBA00023180"/>
    </source>
</evidence>
<evidence type="ECO:0000256" key="19">
    <source>
        <dbReference type="ARBA" id="ARBA00048679"/>
    </source>
</evidence>
<keyword evidence="11" id="KW-0418">Kinase</keyword>
<evidence type="ECO:0000256" key="8">
    <source>
        <dbReference type="ARBA" id="ARBA00022729"/>
    </source>
</evidence>
<evidence type="ECO:0000256" key="1">
    <source>
        <dbReference type="ARBA" id="ARBA00004167"/>
    </source>
</evidence>
<dbReference type="SMART" id="SM00220">
    <property type="entry name" value="S_TKc"/>
    <property type="match status" value="1"/>
</dbReference>
<keyword evidence="14 22" id="KW-0472">Membrane</keyword>
<dbReference type="KEGG" id="adu:107472017"/>
<evidence type="ECO:0000256" key="7">
    <source>
        <dbReference type="ARBA" id="ARBA00022692"/>
    </source>
</evidence>
<evidence type="ECO:0000256" key="14">
    <source>
        <dbReference type="ARBA" id="ARBA00023136"/>
    </source>
</evidence>
<evidence type="ECO:0000256" key="13">
    <source>
        <dbReference type="ARBA" id="ARBA00022989"/>
    </source>
</evidence>
<keyword evidence="12 20" id="KW-0067">ATP-binding</keyword>
<dbReference type="GO" id="GO:0016020">
    <property type="term" value="C:membrane"/>
    <property type="evidence" value="ECO:0007669"/>
    <property type="project" value="UniProtKB-SubCell"/>
</dbReference>
<feature type="binding site" evidence="20">
    <location>
        <position position="596"/>
    </location>
    <ligand>
        <name>ATP</name>
        <dbReference type="ChEBI" id="CHEBI:30616"/>
    </ligand>
</feature>
<dbReference type="InterPro" id="IPR003591">
    <property type="entry name" value="Leu-rich_rpt_typical-subtyp"/>
</dbReference>
<comment type="catalytic activity">
    <reaction evidence="19">
        <text>L-seryl-[protein] + ATP = O-phospho-L-seryl-[protein] + ADP + H(+)</text>
        <dbReference type="Rhea" id="RHEA:17989"/>
        <dbReference type="Rhea" id="RHEA-COMP:9863"/>
        <dbReference type="Rhea" id="RHEA-COMP:11604"/>
        <dbReference type="ChEBI" id="CHEBI:15378"/>
        <dbReference type="ChEBI" id="CHEBI:29999"/>
        <dbReference type="ChEBI" id="CHEBI:30616"/>
        <dbReference type="ChEBI" id="CHEBI:83421"/>
        <dbReference type="ChEBI" id="CHEBI:456216"/>
        <dbReference type="EC" id="2.7.11.1"/>
    </reaction>
</comment>
<keyword evidence="5" id="KW-0433">Leucine-rich repeat</keyword>
<keyword evidence="9" id="KW-0677">Repeat</keyword>
<dbReference type="Gene3D" id="3.80.10.10">
    <property type="entry name" value="Ribonuclease Inhibitor"/>
    <property type="match status" value="2"/>
</dbReference>
<keyword evidence="16" id="KW-0675">Receptor</keyword>
<keyword evidence="6" id="KW-0808">Transferase</keyword>
<dbReference type="InterPro" id="IPR017441">
    <property type="entry name" value="Protein_kinase_ATP_BS"/>
</dbReference>
<keyword evidence="13 22" id="KW-1133">Transmembrane helix</keyword>
<evidence type="ECO:0000256" key="5">
    <source>
        <dbReference type="ARBA" id="ARBA00022614"/>
    </source>
</evidence>
<dbReference type="SMART" id="SM00369">
    <property type="entry name" value="LRR_TYP"/>
    <property type="match status" value="4"/>
</dbReference>
<evidence type="ECO:0000256" key="18">
    <source>
        <dbReference type="ARBA" id="ARBA00047899"/>
    </source>
</evidence>
<dbReference type="EC" id="2.7.11.1" evidence="3"/>
<dbReference type="InterPro" id="IPR000719">
    <property type="entry name" value="Prot_kinase_dom"/>
</dbReference>
<keyword evidence="10 20" id="KW-0547">Nucleotide-binding</keyword>
<feature type="compositionally biased region" description="Low complexity" evidence="21">
    <location>
        <begin position="890"/>
        <end position="903"/>
    </location>
</feature>
<dbReference type="Gene3D" id="3.30.200.20">
    <property type="entry name" value="Phosphorylase Kinase, domain 1"/>
    <property type="match status" value="1"/>
</dbReference>
<evidence type="ECO:0000256" key="3">
    <source>
        <dbReference type="ARBA" id="ARBA00012513"/>
    </source>
</evidence>
<evidence type="ECO:0000256" key="2">
    <source>
        <dbReference type="ARBA" id="ARBA00008684"/>
    </source>
</evidence>
<comment type="similarity">
    <text evidence="2">Belongs to the protein kinase superfamily. Ser/Thr protein kinase family.</text>
</comment>
<dbReference type="PANTHER" id="PTHR47986">
    <property type="entry name" value="OSJNBA0070M12.3 PROTEIN"/>
    <property type="match status" value="1"/>
</dbReference>
<keyword evidence="7 22" id="KW-0812">Transmembrane</keyword>
<gene>
    <name evidence="26" type="primary">LOC107472017</name>
</gene>
<proteinExistence type="inferred from homology"/>
<keyword evidence="17" id="KW-0325">Glycoprotein</keyword>
<evidence type="ECO:0000256" key="23">
    <source>
        <dbReference type="SAM" id="SignalP"/>
    </source>
</evidence>
<dbReference type="SUPFAM" id="SSF52058">
    <property type="entry name" value="L domain-like"/>
    <property type="match status" value="1"/>
</dbReference>
<dbReference type="FunFam" id="3.30.200.20:FF:000226">
    <property type="entry name" value="receptor protein kinase TMK1"/>
    <property type="match status" value="1"/>
</dbReference>
<dbReference type="GO" id="GO:0004674">
    <property type="term" value="F:protein serine/threonine kinase activity"/>
    <property type="evidence" value="ECO:0007669"/>
    <property type="project" value="UniProtKB-KW"/>
</dbReference>
<dbReference type="AlphaFoldDB" id="A0A6P4BW27"/>
<name>A0A6P4BW27_ARADU</name>
<dbReference type="CDD" id="cd14066">
    <property type="entry name" value="STKc_IRAK"/>
    <property type="match status" value="1"/>
</dbReference>
<feature type="signal peptide" evidence="23">
    <location>
        <begin position="1"/>
        <end position="25"/>
    </location>
</feature>
<dbReference type="Proteomes" id="UP000515211">
    <property type="component" value="Chromosome 10"/>
</dbReference>
<evidence type="ECO:0000256" key="6">
    <source>
        <dbReference type="ARBA" id="ARBA00022679"/>
    </source>
</evidence>
<dbReference type="InterPro" id="IPR008271">
    <property type="entry name" value="Ser/Thr_kinase_AS"/>
</dbReference>
<sequence length="928" mass="100143">MGSDERFVVLVGVVLVLSLMPFSMSDDAAVMKALRGSITSPGLNWTSADVCSWSNVRCDNGPGRVTAIQIPNLNLAGTLPKDLGQLGQLQHFDCRANNFTGAFPHLATTLQTLNINNNGFTSFPEDFFEGMSSLQVVSIGANSFSQWKVPESLKDCVSLTSFSAIGANFSGKIPEFFGSTGPFGSLQNLSLSFNNFDGGLPDSFSGSGIQHLWVNVLPGNNKLSGTLSVLQNMTSLRQIWVHGNNFTGPIPDFSNHDSLYDVSLRDNKLTGVVPESLVNLPSLKVVNLTNNRLQGPPPKFRDGVRVDDVINQGNQFCTNVIGGKCSEIVDILLKVVEPLGYPLMLAESWSGNDPCGGNGWMGIDCDGGIVRGINFQNKGFSGTISPSFAKLTNVTRLLLNNNRLTGTIPEELTTMPNLMVLDVSNNQLYGKVPKFREGVKVNTSGNPDIGKDKPSGGGGSSSGGVSGHTGVIVGVVVGILVLLVAGILLYKYCGKNKGGGKAQPPNAIVVHPRRSGEGDALKISVADATAAAAAASASASSPKSDVHHVEASNFVISIQVLRQVTNNFSQENILGKGGFGTVYKGELPDGTQIAVKRMESGVVGEGEKGLTEFNSEIAVLTKVRHRHLVELIGHCLDGHEGLLVYEYMPQGPLSRHLFDWKDEGIKPLEWKQRLIIALDVARGVEYLHNLAQQIFIHRDLKPSNILLGHDLRAKVSDFGLVRLAPEGQTSFETRLAGTFGYLAPEYAVTGRVTTKVDVYSFGVVLMEMITGRKAIDNSQQEENIHLVTWFRRMLLNKDSFRKAIDPAIDTVDEETLASVITVSDLAGHCCAREPYQRPDMGHVVNVLAPLVEVWKPTEPRGEDTFAINFDESLPEALSKWQAYEGTSTIDISSSSSSTSMLTSRDNTQSSIPNRPVGFAETFTSYDGR</sequence>
<feature type="domain" description="Protein kinase" evidence="24">
    <location>
        <begin position="568"/>
        <end position="851"/>
    </location>
</feature>
<dbReference type="Pfam" id="PF00560">
    <property type="entry name" value="LRR_1"/>
    <property type="match status" value="3"/>
</dbReference>
<keyword evidence="15" id="KW-1015">Disulfide bond</keyword>
<accession>A0A6P4BW27</accession>
<keyword evidence="25" id="KW-1185">Reference proteome</keyword>
<evidence type="ECO:0000313" key="25">
    <source>
        <dbReference type="Proteomes" id="UP000515211"/>
    </source>
</evidence>
<dbReference type="Gene3D" id="1.10.510.10">
    <property type="entry name" value="Transferase(Phosphotransferase) domain 1"/>
    <property type="match status" value="1"/>
</dbReference>
<comment type="catalytic activity">
    <reaction evidence="18">
        <text>L-threonyl-[protein] + ATP = O-phospho-L-threonyl-[protein] + ADP + H(+)</text>
        <dbReference type="Rhea" id="RHEA:46608"/>
        <dbReference type="Rhea" id="RHEA-COMP:11060"/>
        <dbReference type="Rhea" id="RHEA-COMP:11605"/>
        <dbReference type="ChEBI" id="CHEBI:15378"/>
        <dbReference type="ChEBI" id="CHEBI:30013"/>
        <dbReference type="ChEBI" id="CHEBI:30616"/>
        <dbReference type="ChEBI" id="CHEBI:61977"/>
        <dbReference type="ChEBI" id="CHEBI:456216"/>
        <dbReference type="EC" id="2.7.11.1"/>
    </reaction>
</comment>
<dbReference type="FunFam" id="3.80.10.10:FF:000129">
    <property type="entry name" value="Leucine-rich repeat receptor-like kinase"/>
    <property type="match status" value="1"/>
</dbReference>
<dbReference type="PANTHER" id="PTHR47986:SF6">
    <property type="entry name" value="TRANSFERASE, PROTEIN KINASE RLK-PELLE-LRR-IX FAMILY-RELATED"/>
    <property type="match status" value="1"/>
</dbReference>
<dbReference type="SUPFAM" id="SSF56112">
    <property type="entry name" value="Protein kinase-like (PK-like)"/>
    <property type="match status" value="1"/>
</dbReference>
<dbReference type="InterPro" id="IPR001611">
    <property type="entry name" value="Leu-rich_rpt"/>
</dbReference>
<dbReference type="Pfam" id="PF00069">
    <property type="entry name" value="Pkinase"/>
    <property type="match status" value="1"/>
</dbReference>
<evidence type="ECO:0000256" key="16">
    <source>
        <dbReference type="ARBA" id="ARBA00023170"/>
    </source>
</evidence>
<dbReference type="FunFam" id="3.80.10.10:FF:000190">
    <property type="entry name" value="Receptor-like kinase TMK4"/>
    <property type="match status" value="1"/>
</dbReference>
<evidence type="ECO:0000256" key="9">
    <source>
        <dbReference type="ARBA" id="ARBA00022737"/>
    </source>
</evidence>
<keyword evidence="8 23" id="KW-0732">Signal</keyword>
<dbReference type="GeneID" id="107472017"/>
<comment type="subcellular location">
    <subcellularLocation>
        <location evidence="1">Membrane</location>
        <topology evidence="1">Single-pass membrane protein</topology>
    </subcellularLocation>
</comment>
<evidence type="ECO:0000256" key="4">
    <source>
        <dbReference type="ARBA" id="ARBA00022527"/>
    </source>
</evidence>
<dbReference type="OrthoDB" id="1607253at2759"/>
<feature type="chain" id="PRO_5028324498" description="non-specific serine/threonine protein kinase" evidence="23">
    <location>
        <begin position="26"/>
        <end position="928"/>
    </location>
</feature>
<dbReference type="Pfam" id="PF08263">
    <property type="entry name" value="LRRNT_2"/>
    <property type="match status" value="2"/>
</dbReference>
<reference evidence="26" key="2">
    <citation type="submission" date="2025-08" db="UniProtKB">
        <authorList>
            <consortium name="RefSeq"/>
        </authorList>
    </citation>
    <scope>IDENTIFICATION</scope>
    <source>
        <tissue evidence="26">Whole plant</tissue>
    </source>
</reference>
<protein>
    <recommendedName>
        <fullName evidence="3">non-specific serine/threonine protein kinase</fullName>
        <ecNumber evidence="3">2.7.11.1</ecNumber>
    </recommendedName>
</protein>
<dbReference type="GO" id="GO:0005524">
    <property type="term" value="F:ATP binding"/>
    <property type="evidence" value="ECO:0007669"/>
    <property type="project" value="UniProtKB-UniRule"/>
</dbReference>
<dbReference type="InterPro" id="IPR013210">
    <property type="entry name" value="LRR_N_plant-typ"/>
</dbReference>
<dbReference type="PROSITE" id="PS00107">
    <property type="entry name" value="PROTEIN_KINASE_ATP"/>
    <property type="match status" value="1"/>
</dbReference>
<evidence type="ECO:0000256" key="11">
    <source>
        <dbReference type="ARBA" id="ARBA00022777"/>
    </source>
</evidence>
<evidence type="ECO:0000256" key="12">
    <source>
        <dbReference type="ARBA" id="ARBA00022840"/>
    </source>
</evidence>
<evidence type="ECO:0000259" key="24">
    <source>
        <dbReference type="PROSITE" id="PS50011"/>
    </source>
</evidence>
<reference evidence="25" key="1">
    <citation type="journal article" date="2016" name="Nat. Genet.">
        <title>The genome sequences of Arachis duranensis and Arachis ipaensis, the diploid ancestors of cultivated peanut.</title>
        <authorList>
            <person name="Bertioli D.J."/>
            <person name="Cannon S.B."/>
            <person name="Froenicke L."/>
            <person name="Huang G."/>
            <person name="Farmer A.D."/>
            <person name="Cannon E.K."/>
            <person name="Liu X."/>
            <person name="Gao D."/>
            <person name="Clevenger J."/>
            <person name="Dash S."/>
            <person name="Ren L."/>
            <person name="Moretzsohn M.C."/>
            <person name="Shirasawa K."/>
            <person name="Huang W."/>
            <person name="Vidigal B."/>
            <person name="Abernathy B."/>
            <person name="Chu Y."/>
            <person name="Niederhuth C.E."/>
            <person name="Umale P."/>
            <person name="Araujo A.C."/>
            <person name="Kozik A."/>
            <person name="Kim K.D."/>
            <person name="Burow M.D."/>
            <person name="Varshney R.K."/>
            <person name="Wang X."/>
            <person name="Zhang X."/>
            <person name="Barkley N."/>
            <person name="Guimaraes P.M."/>
            <person name="Isobe S."/>
            <person name="Guo B."/>
            <person name="Liao B."/>
            <person name="Stalker H.T."/>
            <person name="Schmitz R.J."/>
            <person name="Scheffler B.E."/>
            <person name="Leal-Bertioli S.C."/>
            <person name="Xun X."/>
            <person name="Jackson S.A."/>
            <person name="Michelmore R."/>
            <person name="Ozias-Akins P."/>
        </authorList>
    </citation>
    <scope>NUCLEOTIDE SEQUENCE [LARGE SCALE GENOMIC DNA]</scope>
    <source>
        <strain evidence="25">cv. V14167</strain>
    </source>
</reference>
<evidence type="ECO:0000313" key="26">
    <source>
        <dbReference type="RefSeq" id="XP_015947076.1"/>
    </source>
</evidence>
<dbReference type="FunFam" id="1.10.510.10:FF:000198">
    <property type="entry name" value="receptor protein kinase TMK1"/>
    <property type="match status" value="1"/>
</dbReference>
<evidence type="ECO:0000256" key="20">
    <source>
        <dbReference type="PROSITE-ProRule" id="PRU10141"/>
    </source>
</evidence>
<keyword evidence="4" id="KW-0723">Serine/threonine-protein kinase</keyword>
<feature type="region of interest" description="Disordered" evidence="21">
    <location>
        <begin position="890"/>
        <end position="928"/>
    </location>
</feature>
<feature type="region of interest" description="Disordered" evidence="21">
    <location>
        <begin position="439"/>
        <end position="463"/>
    </location>
</feature>
<dbReference type="InterPro" id="IPR052422">
    <property type="entry name" value="Auxin_Ser/Thr_Kinase"/>
</dbReference>
<evidence type="ECO:0000256" key="21">
    <source>
        <dbReference type="SAM" id="MobiDB-lite"/>
    </source>
</evidence>
<evidence type="ECO:0000256" key="15">
    <source>
        <dbReference type="ARBA" id="ARBA00023157"/>
    </source>
</evidence>
<dbReference type="RefSeq" id="XP_015947076.1">
    <property type="nucleotide sequence ID" value="XM_016091590.3"/>
</dbReference>
<dbReference type="InterPro" id="IPR032675">
    <property type="entry name" value="LRR_dom_sf"/>
</dbReference>
<evidence type="ECO:0000256" key="10">
    <source>
        <dbReference type="ARBA" id="ARBA00022741"/>
    </source>
</evidence>
<dbReference type="PROSITE" id="PS00108">
    <property type="entry name" value="PROTEIN_KINASE_ST"/>
    <property type="match status" value="1"/>
</dbReference>